<evidence type="ECO:0000313" key="4">
    <source>
        <dbReference type="EMBL" id="QJA02207.1"/>
    </source>
</evidence>
<dbReference type="Proteomes" id="UP000604383">
    <property type="component" value="Unassembled WGS sequence"/>
</dbReference>
<evidence type="ECO:0000313" key="3">
    <source>
        <dbReference type="EMBL" id="MZH56486.1"/>
    </source>
</evidence>
<dbReference type="PANTHER" id="PTHR37308:SF1">
    <property type="entry name" value="POLYPRENYL-PHOSPHATE TRANSPORTER"/>
    <property type="match status" value="1"/>
</dbReference>
<feature type="transmembrane region" description="Helical" evidence="1">
    <location>
        <begin position="72"/>
        <end position="92"/>
    </location>
</feature>
<dbReference type="RefSeq" id="WP_002608304.1">
    <property type="nucleotide sequence ID" value="NZ_BAAACC010000019.1"/>
</dbReference>
<dbReference type="InterPro" id="IPR007163">
    <property type="entry name" value="VCA0040-like"/>
</dbReference>
<dbReference type="EMBL" id="CP048838">
    <property type="protein sequence ID" value="QJA02207.1"/>
    <property type="molecule type" value="Genomic_DNA"/>
</dbReference>
<dbReference type="Pfam" id="PF04018">
    <property type="entry name" value="VCA0040-like"/>
    <property type="match status" value="1"/>
</dbReference>
<dbReference type="EMBL" id="WWTN01000020">
    <property type="protein sequence ID" value="MZH56486.1"/>
    <property type="molecule type" value="Genomic_DNA"/>
</dbReference>
<dbReference type="GeneID" id="61925290"/>
<dbReference type="Proteomes" id="UP000503330">
    <property type="component" value="Chromosome"/>
</dbReference>
<gene>
    <name evidence="2" type="ORF">CIAN88_11170</name>
    <name evidence="4" type="ORF">G4D54_07095</name>
    <name evidence="3" type="ORF">GT664_12185</name>
</gene>
<accession>A0A099I5Q9</accession>
<feature type="transmembrane region" description="Helical" evidence="1">
    <location>
        <begin position="221"/>
        <end position="239"/>
    </location>
</feature>
<feature type="transmembrane region" description="Helical" evidence="1">
    <location>
        <begin position="259"/>
        <end position="275"/>
    </location>
</feature>
<feature type="transmembrane region" description="Helical" evidence="1">
    <location>
        <begin position="43"/>
        <end position="66"/>
    </location>
</feature>
<keyword evidence="1" id="KW-0472">Membrane</keyword>
<evidence type="ECO:0000313" key="5">
    <source>
        <dbReference type="Proteomes" id="UP000030008"/>
    </source>
</evidence>
<keyword evidence="1" id="KW-1133">Transmembrane helix</keyword>
<feature type="transmembrane region" description="Helical" evidence="1">
    <location>
        <begin position="134"/>
        <end position="158"/>
    </location>
</feature>
<dbReference type="AlphaFoldDB" id="A0A099I5Q9"/>
<reference evidence="4 6" key="3">
    <citation type="submission" date="2020-02" db="EMBL/GenBank/DDBJ databases">
        <authorList>
            <person name="Kociolek L.K."/>
            <person name="Ozer E.A."/>
        </authorList>
    </citation>
    <scope>NUCLEOTIDE SEQUENCE [LARGE SCALE GENOMIC DNA]</scope>
    <source>
        <strain evidence="4 6">ATCC 14501</strain>
    </source>
</reference>
<proteinExistence type="predicted"/>
<dbReference type="EMBL" id="JQIF01000048">
    <property type="protein sequence ID" value="KGJ53030.1"/>
    <property type="molecule type" value="Genomic_DNA"/>
</dbReference>
<feature type="transmembrane region" description="Helical" evidence="1">
    <location>
        <begin position="190"/>
        <end position="209"/>
    </location>
</feature>
<keyword evidence="1" id="KW-0812">Transmembrane</keyword>
<feature type="transmembrane region" description="Helical" evidence="1">
    <location>
        <begin position="6"/>
        <end position="22"/>
    </location>
</feature>
<organism evidence="2 5">
    <name type="scientific">Clostridium innocuum</name>
    <dbReference type="NCBI Taxonomy" id="1522"/>
    <lineage>
        <taxon>Bacteria</taxon>
        <taxon>Bacillati</taxon>
        <taxon>Bacillota</taxon>
        <taxon>Clostridia</taxon>
        <taxon>Eubacteriales</taxon>
        <taxon>Clostridiaceae</taxon>
        <taxon>Clostridium</taxon>
    </lineage>
</organism>
<evidence type="ECO:0000313" key="6">
    <source>
        <dbReference type="Proteomes" id="UP000503330"/>
    </source>
</evidence>
<dbReference type="PANTHER" id="PTHR37308">
    <property type="entry name" value="INTEGRAL MEMBRANE PROTEIN"/>
    <property type="match status" value="1"/>
</dbReference>
<feature type="transmembrane region" description="Helical" evidence="1">
    <location>
        <begin position="165"/>
        <end position="184"/>
    </location>
</feature>
<name>A0A099I5Q9_CLOIN</name>
<sequence>MALADSVPGVSGGTIAFLLGFYDKFIGSLDALMSGNMQQKKEAVIFLLKLGIGWIVGFLMAVSVLASIFHTQIYAISSLFMGFILFAIPIVIREEKKNMRLNAASMIALLVGIAVVALITYFNPVAGSGSSVNLAQLDIGLIVYVFISAMFAISAMVLPGISGSTLLLIFGLYVPIISAIKALMGFDFSYVPILFVFGLGIITGVITVVRLIKFALDKHRSIMVFLIIGMMLGSFYAIIMGPQTLETPQAPLSLETFEILWFIIGGAIIFGLQKMKDISEK</sequence>
<reference evidence="2 5" key="1">
    <citation type="submission" date="2014-08" db="EMBL/GenBank/DDBJ databases">
        <title>Clostridium innocuum, an unnegligible vancomycin-resistant pathogen causing extra-intestinal infections.</title>
        <authorList>
            <person name="Feng Y."/>
            <person name="Chiu C.-H."/>
        </authorList>
    </citation>
    <scope>NUCLEOTIDE SEQUENCE [LARGE SCALE GENOMIC DNA]</scope>
    <source>
        <strain evidence="2 5">AN88</strain>
    </source>
</reference>
<evidence type="ECO:0000313" key="2">
    <source>
        <dbReference type="EMBL" id="KGJ53030.1"/>
    </source>
</evidence>
<reference evidence="3" key="2">
    <citation type="journal article" date="2019" name="Nat. Med.">
        <title>A library of human gut bacterial isolates paired with longitudinal multiomics data enables mechanistic microbiome research.</title>
        <authorList>
            <person name="Poyet M."/>
            <person name="Groussin M."/>
            <person name="Gibbons S.M."/>
            <person name="Avila-Pacheco J."/>
            <person name="Jiang X."/>
            <person name="Kearney S.M."/>
            <person name="Perrotta A.R."/>
            <person name="Berdy B."/>
            <person name="Zhao S."/>
            <person name="Lieberman T.D."/>
            <person name="Swanson P.K."/>
            <person name="Smith M."/>
            <person name="Roesemann S."/>
            <person name="Alexander J.E."/>
            <person name="Rich S.A."/>
            <person name="Livny J."/>
            <person name="Vlamakis H."/>
            <person name="Clish C."/>
            <person name="Bullock K."/>
            <person name="Deik A."/>
            <person name="Scott J."/>
            <person name="Pierce K.A."/>
            <person name="Xavier R.J."/>
            <person name="Alm E.J."/>
        </authorList>
    </citation>
    <scope>NUCLEOTIDE SEQUENCE</scope>
    <source>
        <strain evidence="3">BIOML-A12</strain>
    </source>
</reference>
<evidence type="ECO:0000256" key="1">
    <source>
        <dbReference type="SAM" id="Phobius"/>
    </source>
</evidence>
<protein>
    <submittedName>
        <fullName evidence="3">DUF368 domain-containing protein</fullName>
    </submittedName>
    <submittedName>
        <fullName evidence="2">Membrane protein</fullName>
    </submittedName>
</protein>
<feature type="transmembrane region" description="Helical" evidence="1">
    <location>
        <begin position="104"/>
        <end position="122"/>
    </location>
</feature>
<dbReference type="Proteomes" id="UP000030008">
    <property type="component" value="Unassembled WGS sequence"/>
</dbReference>